<dbReference type="Gene3D" id="2.120.10.10">
    <property type="match status" value="1"/>
</dbReference>
<dbReference type="PANTHER" id="PTHR38792:SF3">
    <property type="entry name" value="BNR_ASP-BOX REPEAT DOMAIN PROTEIN (AFU_ORTHOLOGUE AFUA_7G06430)-RELATED"/>
    <property type="match status" value="1"/>
</dbReference>
<evidence type="ECO:0000313" key="2">
    <source>
        <dbReference type="EMBL" id="TRM60712.1"/>
    </source>
</evidence>
<feature type="signal peptide" evidence="1">
    <location>
        <begin position="1"/>
        <end position="17"/>
    </location>
</feature>
<dbReference type="SUPFAM" id="SSF50939">
    <property type="entry name" value="Sialidases"/>
    <property type="match status" value="1"/>
</dbReference>
<keyword evidence="2" id="KW-0378">Hydrolase</keyword>
<evidence type="ECO:0000313" key="3">
    <source>
        <dbReference type="Proteomes" id="UP000320762"/>
    </source>
</evidence>
<dbReference type="EMBL" id="VDMD01000020">
    <property type="protein sequence ID" value="TRM60712.1"/>
    <property type="molecule type" value="Genomic_DNA"/>
</dbReference>
<evidence type="ECO:0000256" key="1">
    <source>
        <dbReference type="SAM" id="SignalP"/>
    </source>
</evidence>
<comment type="caution">
    <text evidence="2">The sequence shown here is derived from an EMBL/GenBank/DDBJ whole genome shotgun (WGS) entry which is preliminary data.</text>
</comment>
<feature type="chain" id="PRO_5021852034" evidence="1">
    <location>
        <begin position="18"/>
        <end position="384"/>
    </location>
</feature>
<dbReference type="AlphaFoldDB" id="A0A550C7E1"/>
<accession>A0A550C7E1</accession>
<dbReference type="InterPro" id="IPR036278">
    <property type="entry name" value="Sialidase_sf"/>
</dbReference>
<dbReference type="OrthoDB" id="2130735at2759"/>
<reference evidence="2 3" key="1">
    <citation type="journal article" date="2019" name="New Phytol.">
        <title>Comparative genomics reveals unique wood-decay strategies and fruiting body development in the Schizophyllaceae.</title>
        <authorList>
            <person name="Almasi E."/>
            <person name="Sahu N."/>
            <person name="Krizsan K."/>
            <person name="Balint B."/>
            <person name="Kovacs G.M."/>
            <person name="Kiss B."/>
            <person name="Cseklye J."/>
            <person name="Drula E."/>
            <person name="Henrissat B."/>
            <person name="Nagy I."/>
            <person name="Chovatia M."/>
            <person name="Adam C."/>
            <person name="LaButti K."/>
            <person name="Lipzen A."/>
            <person name="Riley R."/>
            <person name="Grigoriev I.V."/>
            <person name="Nagy L.G."/>
        </authorList>
    </citation>
    <scope>NUCLEOTIDE SEQUENCE [LARGE SCALE GENOMIC DNA]</scope>
    <source>
        <strain evidence="2 3">NL-1724</strain>
    </source>
</reference>
<dbReference type="STRING" id="97359.A0A550C7E1"/>
<organism evidence="2 3">
    <name type="scientific">Schizophyllum amplum</name>
    <dbReference type="NCBI Taxonomy" id="97359"/>
    <lineage>
        <taxon>Eukaryota</taxon>
        <taxon>Fungi</taxon>
        <taxon>Dikarya</taxon>
        <taxon>Basidiomycota</taxon>
        <taxon>Agaricomycotina</taxon>
        <taxon>Agaricomycetes</taxon>
        <taxon>Agaricomycetidae</taxon>
        <taxon>Agaricales</taxon>
        <taxon>Schizophyllaceae</taxon>
        <taxon>Schizophyllum</taxon>
    </lineage>
</organism>
<sequence length="384" mass="42472">MLSVLVSSLLQVALSVGAPTSFDDLPALAQKRVVEPYSNVVVFDPPGKYIVPRTLYARTMALSDQQTLYATWENYSPEEDDDLLVYFPIYRSTDLGLTWEHISNCTDQVMGWGLRYQPFLYELQEQIGDYEAGTILLSGSAIPTNLSNTQIEMYASRDQGLTWEFVSHIAAGGVALPNNGETPVWEPFIFTWQHQIVVYYSDQRDPAHGQKIVHQVSSDLVNWGDVVDDVAYDVYDDRPGMPIIAALPNGQFIYTYEWYGAPEASFAVYYRLSSDPLSWIDAPAYLVDGIDGTYPVGSPTVTWTPYPADNPNGTIVVSGSNLGGVFLNTELAAPDSKWEYRETDSSNQYTRFVMAMPDAGQVMIAGGGVLNGESNSVTVSVIQL</sequence>
<dbReference type="Proteomes" id="UP000320762">
    <property type="component" value="Unassembled WGS sequence"/>
</dbReference>
<keyword evidence="3" id="KW-1185">Reference proteome</keyword>
<dbReference type="PANTHER" id="PTHR38792">
    <property type="entry name" value="BNR/ASP-BOX REPEAT DOMAIN PROTEIN (AFU_ORTHOLOGUE AFUA_7G06430)-RELATED"/>
    <property type="match status" value="1"/>
</dbReference>
<protein>
    <submittedName>
        <fullName evidence="2">Glycoside hydrolase family 93 protein</fullName>
    </submittedName>
</protein>
<proteinExistence type="predicted"/>
<gene>
    <name evidence="2" type="ORF">BD626DRAFT_571426</name>
</gene>
<dbReference type="GO" id="GO:0016787">
    <property type="term" value="F:hydrolase activity"/>
    <property type="evidence" value="ECO:0007669"/>
    <property type="project" value="UniProtKB-KW"/>
</dbReference>
<keyword evidence="1" id="KW-0732">Signal</keyword>
<name>A0A550C7E1_9AGAR</name>